<proteinExistence type="predicted"/>
<accession>A0ABP8D950</accession>
<keyword evidence="3" id="KW-1185">Reference proteome</keyword>
<dbReference type="Proteomes" id="UP001500620">
    <property type="component" value="Unassembled WGS sequence"/>
</dbReference>
<sequence>MSVDLFAPERPRGVRPWRLVGGAAIALLSYVPAFAWWALVYLTMDDLDITVIELGELAVMFALVGVSCLVSMATGVWQVARADLGVGIGLIAGWAVWFAGVALVVAVR</sequence>
<keyword evidence="1" id="KW-0472">Membrane</keyword>
<evidence type="ECO:0000313" key="3">
    <source>
        <dbReference type="Proteomes" id="UP001500620"/>
    </source>
</evidence>
<organism evidence="2 3">
    <name type="scientific">Dactylosporangium darangshiense</name>
    <dbReference type="NCBI Taxonomy" id="579108"/>
    <lineage>
        <taxon>Bacteria</taxon>
        <taxon>Bacillati</taxon>
        <taxon>Actinomycetota</taxon>
        <taxon>Actinomycetes</taxon>
        <taxon>Micromonosporales</taxon>
        <taxon>Micromonosporaceae</taxon>
        <taxon>Dactylosporangium</taxon>
    </lineage>
</organism>
<dbReference type="EMBL" id="BAABAT010000009">
    <property type="protein sequence ID" value="GAA4250287.1"/>
    <property type="molecule type" value="Genomic_DNA"/>
</dbReference>
<feature type="transmembrane region" description="Helical" evidence="1">
    <location>
        <begin position="20"/>
        <end position="42"/>
    </location>
</feature>
<keyword evidence="1" id="KW-1133">Transmembrane helix</keyword>
<name>A0ABP8D950_9ACTN</name>
<gene>
    <name evidence="2" type="ORF">GCM10022255_038200</name>
</gene>
<feature type="transmembrane region" description="Helical" evidence="1">
    <location>
        <begin position="86"/>
        <end position="107"/>
    </location>
</feature>
<evidence type="ECO:0000313" key="2">
    <source>
        <dbReference type="EMBL" id="GAA4250287.1"/>
    </source>
</evidence>
<keyword evidence="1" id="KW-0812">Transmembrane</keyword>
<evidence type="ECO:0000256" key="1">
    <source>
        <dbReference type="SAM" id="Phobius"/>
    </source>
</evidence>
<reference evidence="3" key="1">
    <citation type="journal article" date="2019" name="Int. J. Syst. Evol. Microbiol.">
        <title>The Global Catalogue of Microorganisms (GCM) 10K type strain sequencing project: providing services to taxonomists for standard genome sequencing and annotation.</title>
        <authorList>
            <consortium name="The Broad Institute Genomics Platform"/>
            <consortium name="The Broad Institute Genome Sequencing Center for Infectious Disease"/>
            <person name="Wu L."/>
            <person name="Ma J."/>
        </authorList>
    </citation>
    <scope>NUCLEOTIDE SEQUENCE [LARGE SCALE GENOMIC DNA]</scope>
    <source>
        <strain evidence="3">JCM 17441</strain>
    </source>
</reference>
<feature type="transmembrane region" description="Helical" evidence="1">
    <location>
        <begin position="54"/>
        <end position="80"/>
    </location>
</feature>
<dbReference type="RefSeq" id="WP_345128360.1">
    <property type="nucleotide sequence ID" value="NZ_BAABAT010000009.1"/>
</dbReference>
<protein>
    <submittedName>
        <fullName evidence="2">Uncharacterized protein</fullName>
    </submittedName>
</protein>
<comment type="caution">
    <text evidence="2">The sequence shown here is derived from an EMBL/GenBank/DDBJ whole genome shotgun (WGS) entry which is preliminary data.</text>
</comment>